<dbReference type="CDD" id="cd00082">
    <property type="entry name" value="HisKA"/>
    <property type="match status" value="1"/>
</dbReference>
<keyword evidence="10 11" id="KW-0472">Membrane</keyword>
<dbReference type="SMART" id="SM00387">
    <property type="entry name" value="HATPase_c"/>
    <property type="match status" value="1"/>
</dbReference>
<feature type="domain" description="HAMP" evidence="13">
    <location>
        <begin position="183"/>
        <end position="238"/>
    </location>
</feature>
<dbReference type="InterPro" id="IPR003661">
    <property type="entry name" value="HisK_dim/P_dom"/>
</dbReference>
<dbReference type="InterPro" id="IPR003594">
    <property type="entry name" value="HATPase_dom"/>
</dbReference>
<dbReference type="PANTHER" id="PTHR45436">
    <property type="entry name" value="SENSOR HISTIDINE KINASE YKOH"/>
    <property type="match status" value="1"/>
</dbReference>
<evidence type="ECO:0000256" key="8">
    <source>
        <dbReference type="ARBA" id="ARBA00022989"/>
    </source>
</evidence>
<dbReference type="Pfam" id="PF00512">
    <property type="entry name" value="HisKA"/>
    <property type="match status" value="1"/>
</dbReference>
<dbReference type="STRING" id="742823.HMPREF9465_00536"/>
<dbReference type="PRINTS" id="PR00344">
    <property type="entry name" value="BCTRLSENSOR"/>
</dbReference>
<evidence type="ECO:0000256" key="3">
    <source>
        <dbReference type="ARBA" id="ARBA00012438"/>
    </source>
</evidence>
<dbReference type="RefSeq" id="WP_005433888.1">
    <property type="nucleotide sequence ID" value="NZ_JH815514.1"/>
</dbReference>
<dbReference type="SMART" id="SM00304">
    <property type="entry name" value="HAMP"/>
    <property type="match status" value="1"/>
</dbReference>
<dbReference type="PROSITE" id="PS50109">
    <property type="entry name" value="HIS_KIN"/>
    <property type="match status" value="1"/>
</dbReference>
<reference evidence="14 15" key="1">
    <citation type="submission" date="2012-05" db="EMBL/GenBank/DDBJ databases">
        <title>The Genome Sequence of Sutterella wadsworthensis 2_1_59BFAA.</title>
        <authorList>
            <consortium name="The Broad Institute Genome Sequencing Platform"/>
            <person name="Earl A."/>
            <person name="Ward D."/>
            <person name="Feldgarden M."/>
            <person name="Gevers D."/>
            <person name="Daigneault M."/>
            <person name="Strauss J."/>
            <person name="Allen-Vercoe E."/>
            <person name="Walker B."/>
            <person name="Young S.K."/>
            <person name="Zeng Q."/>
            <person name="Gargeya S."/>
            <person name="Fitzgerald M."/>
            <person name="Haas B."/>
            <person name="Abouelleil A."/>
            <person name="Alvarado L."/>
            <person name="Arachchi H.M."/>
            <person name="Berlin A.M."/>
            <person name="Chapman S.B."/>
            <person name="Goldberg J."/>
            <person name="Griggs A."/>
            <person name="Gujja S."/>
            <person name="Hansen M."/>
            <person name="Howarth C."/>
            <person name="Imamovic A."/>
            <person name="Larimer J."/>
            <person name="McCowen C."/>
            <person name="Montmayeur A."/>
            <person name="Murphy C."/>
            <person name="Neiman D."/>
            <person name="Pearson M."/>
            <person name="Priest M."/>
            <person name="Roberts A."/>
            <person name="Saif S."/>
            <person name="Shea T."/>
            <person name="Sisk P."/>
            <person name="Sykes S."/>
            <person name="Wortman J."/>
            <person name="Nusbaum C."/>
            <person name="Birren B."/>
        </authorList>
    </citation>
    <scope>NUCLEOTIDE SEQUENCE [LARGE SCALE GENOMIC DNA]</scope>
    <source>
        <strain evidence="14 15">2_1_59BFAA</strain>
    </source>
</reference>
<evidence type="ECO:0000256" key="10">
    <source>
        <dbReference type="ARBA" id="ARBA00023136"/>
    </source>
</evidence>
<dbReference type="Gene3D" id="3.30.565.10">
    <property type="entry name" value="Histidine kinase-like ATPase, C-terminal domain"/>
    <property type="match status" value="1"/>
</dbReference>
<evidence type="ECO:0000256" key="4">
    <source>
        <dbReference type="ARBA" id="ARBA00022553"/>
    </source>
</evidence>
<comment type="caution">
    <text evidence="14">The sequence shown here is derived from an EMBL/GenBank/DDBJ whole genome shotgun (WGS) entry which is preliminary data.</text>
</comment>
<comment type="subcellular location">
    <subcellularLocation>
        <location evidence="2">Membrane</location>
        <topology evidence="2">Multi-pass membrane protein</topology>
    </subcellularLocation>
</comment>
<evidence type="ECO:0000256" key="6">
    <source>
        <dbReference type="ARBA" id="ARBA00022692"/>
    </source>
</evidence>
<dbReference type="AlphaFoldDB" id="K1JYI8"/>
<dbReference type="InterPro" id="IPR036097">
    <property type="entry name" value="HisK_dim/P_sf"/>
</dbReference>
<evidence type="ECO:0000259" key="12">
    <source>
        <dbReference type="PROSITE" id="PS50109"/>
    </source>
</evidence>
<dbReference type="eggNOG" id="COG2205">
    <property type="taxonomic scope" value="Bacteria"/>
</dbReference>
<keyword evidence="4" id="KW-0597">Phosphoprotein</keyword>
<evidence type="ECO:0000256" key="2">
    <source>
        <dbReference type="ARBA" id="ARBA00004141"/>
    </source>
</evidence>
<dbReference type="PATRIC" id="fig|742823.3.peg.534"/>
<dbReference type="SUPFAM" id="SSF55874">
    <property type="entry name" value="ATPase domain of HSP90 chaperone/DNA topoisomerase II/histidine kinase"/>
    <property type="match status" value="1"/>
</dbReference>
<keyword evidence="5" id="KW-0808">Transferase</keyword>
<dbReference type="HOGENOM" id="CLU_000445_89_27_4"/>
<dbReference type="PROSITE" id="PS50885">
    <property type="entry name" value="HAMP"/>
    <property type="match status" value="1"/>
</dbReference>
<dbReference type="Proteomes" id="UP000005835">
    <property type="component" value="Unassembled WGS sequence"/>
</dbReference>
<dbReference type="PANTHER" id="PTHR45436:SF15">
    <property type="entry name" value="SENSOR HISTIDINE KINASE CUSS"/>
    <property type="match status" value="1"/>
</dbReference>
<dbReference type="GO" id="GO:0000155">
    <property type="term" value="F:phosphorelay sensor kinase activity"/>
    <property type="evidence" value="ECO:0007669"/>
    <property type="project" value="InterPro"/>
</dbReference>
<dbReference type="GO" id="GO:0005886">
    <property type="term" value="C:plasma membrane"/>
    <property type="evidence" value="ECO:0007669"/>
    <property type="project" value="TreeGrafter"/>
</dbReference>
<keyword evidence="7" id="KW-0418">Kinase</keyword>
<feature type="domain" description="Histidine kinase" evidence="12">
    <location>
        <begin position="246"/>
        <end position="456"/>
    </location>
</feature>
<dbReference type="Pfam" id="PF02518">
    <property type="entry name" value="HATPase_c"/>
    <property type="match status" value="1"/>
</dbReference>
<feature type="transmembrane region" description="Helical" evidence="11">
    <location>
        <begin position="161"/>
        <end position="182"/>
    </location>
</feature>
<dbReference type="InterPro" id="IPR004358">
    <property type="entry name" value="Sig_transdc_His_kin-like_C"/>
</dbReference>
<evidence type="ECO:0000256" key="7">
    <source>
        <dbReference type="ARBA" id="ARBA00022777"/>
    </source>
</evidence>
<keyword evidence="8 11" id="KW-1133">Transmembrane helix</keyword>
<dbReference type="EC" id="2.7.13.3" evidence="3"/>
<evidence type="ECO:0000256" key="5">
    <source>
        <dbReference type="ARBA" id="ARBA00022679"/>
    </source>
</evidence>
<dbReference type="InterPro" id="IPR003660">
    <property type="entry name" value="HAMP_dom"/>
</dbReference>
<dbReference type="OrthoDB" id="9804645at2"/>
<dbReference type="SUPFAM" id="SSF47384">
    <property type="entry name" value="Homodimeric domain of signal transducing histidine kinase"/>
    <property type="match status" value="1"/>
</dbReference>
<name>K1JYI8_9BURK</name>
<evidence type="ECO:0000256" key="11">
    <source>
        <dbReference type="SAM" id="Phobius"/>
    </source>
</evidence>
<dbReference type="InterPro" id="IPR050428">
    <property type="entry name" value="TCS_sensor_his_kinase"/>
</dbReference>
<proteinExistence type="predicted"/>
<evidence type="ECO:0000259" key="13">
    <source>
        <dbReference type="PROSITE" id="PS50885"/>
    </source>
</evidence>
<evidence type="ECO:0000313" key="14">
    <source>
        <dbReference type="EMBL" id="EKB31668.1"/>
    </source>
</evidence>
<comment type="catalytic activity">
    <reaction evidence="1">
        <text>ATP + protein L-histidine = ADP + protein N-phospho-L-histidine.</text>
        <dbReference type="EC" id="2.7.13.3"/>
    </reaction>
</comment>
<dbReference type="SMART" id="SM00388">
    <property type="entry name" value="HisKA"/>
    <property type="match status" value="1"/>
</dbReference>
<sequence length="463" mass="50889">MLNRLFNTLFGKLFAGFCLVILLTAAGVWMAAYSAQSQQNEDIGRIEWRFIAHKSVDSAVGIYEVAGRDGLISWLRNERLNTNPIVFVLDSSGREISGRKLPDKAYESLKAIRKLTDDPNGPPEKRLPVRTVEIDNEPCEFFAVRTVAFPVRLIPPELHHFPIALTLSLAAFFTLLVSWLLARLYTRSLHTLDGAMRRFADGAFDTRTSEELARGDAEVANLARVFDGMADKIESLITRQRRLFHDVSHEVRSPLARIEVALELARRDPARTQDSLGRIEKEVGNINALVESLLTYARLENGANMTKSPVGLADILEGVADDLGFEAQQKNVTVKTVLEGDPVVDADGNLIARAVDNIARNSLRHAPEDSTILLSLSSDAESFIIRCRDEGPGMPEEELAGMFSPFVRGANVRTGTGFGLGLAIARRSVTAHGGAITARNVSPHGLETEIRLPKSIEIGCDEP</sequence>
<dbReference type="EMBL" id="ADMG01000017">
    <property type="protein sequence ID" value="EKB31668.1"/>
    <property type="molecule type" value="Genomic_DNA"/>
</dbReference>
<keyword evidence="6 11" id="KW-0812">Transmembrane</keyword>
<keyword evidence="15" id="KW-1185">Reference proteome</keyword>
<dbReference type="Gene3D" id="1.10.287.130">
    <property type="match status" value="1"/>
</dbReference>
<protein>
    <recommendedName>
        <fullName evidence="3">histidine kinase</fullName>
        <ecNumber evidence="3">2.7.13.3</ecNumber>
    </recommendedName>
</protein>
<evidence type="ECO:0000313" key="15">
    <source>
        <dbReference type="Proteomes" id="UP000005835"/>
    </source>
</evidence>
<dbReference type="InterPro" id="IPR005467">
    <property type="entry name" value="His_kinase_dom"/>
</dbReference>
<dbReference type="Gene3D" id="6.10.340.10">
    <property type="match status" value="1"/>
</dbReference>
<dbReference type="CDD" id="cd06225">
    <property type="entry name" value="HAMP"/>
    <property type="match status" value="1"/>
</dbReference>
<dbReference type="InterPro" id="IPR036890">
    <property type="entry name" value="HATPase_C_sf"/>
</dbReference>
<keyword evidence="9" id="KW-0902">Two-component regulatory system</keyword>
<evidence type="ECO:0000256" key="1">
    <source>
        <dbReference type="ARBA" id="ARBA00000085"/>
    </source>
</evidence>
<organism evidence="14 15">
    <name type="scientific">Sutterella wadsworthensis 2_1_59BFAA</name>
    <dbReference type="NCBI Taxonomy" id="742823"/>
    <lineage>
        <taxon>Bacteria</taxon>
        <taxon>Pseudomonadati</taxon>
        <taxon>Pseudomonadota</taxon>
        <taxon>Betaproteobacteria</taxon>
        <taxon>Burkholderiales</taxon>
        <taxon>Sutterellaceae</taxon>
        <taxon>Sutterella</taxon>
    </lineage>
</organism>
<accession>K1JYI8</accession>
<gene>
    <name evidence="14" type="ORF">HMPREF9465_00536</name>
</gene>
<evidence type="ECO:0000256" key="9">
    <source>
        <dbReference type="ARBA" id="ARBA00023012"/>
    </source>
</evidence>